<accession>A0AAE9MNM4</accession>
<dbReference type="Proteomes" id="UP001056837">
    <property type="component" value="Chromosome"/>
</dbReference>
<name>A0AAE9MNM4_9FLAO</name>
<proteinExistence type="predicted"/>
<dbReference type="AlphaFoldDB" id="A0AAE9MNM4"/>
<feature type="signal peptide" evidence="1">
    <location>
        <begin position="1"/>
        <end position="26"/>
    </location>
</feature>
<sequence length="756" mass="81999">MLENIKHIKRFILAFALALFSFSANAQEVRVIDNKGTIQKVNNNNVTTSTTAPTNPVENDVWFDTTNSQIKIYDTVDGWKLISSTIASQNIYTANGDLTSNRTLNGTNSFGLTLQNLNYLQLFSNTIQINGINSTQISTTGGPMQLSASSTMQLTAPSNIILQSPTEFNSSLLDINNSAGTSGQILTSTGTGVDWIDNPALNNWLITGNTGTTNTNFLGTIDDVKMQIRSNNVSMLEFGRRQTLGLNEPTRTDYNNPNQSLVYLNGSDGVSALQFRADGASFYKPMFYTTSNGSFRLKGSSGGTDFFEIGSAGPTNDGRLEFVIADDGNEPIVFKRFDYRNGEFYKEFFRVQGSNATENAKTRFGININQNQYSVTDNINAPSNGGVTNPKLIANSTLQIEGSVSKSIEQINSNTTLNEDHHTVVVTANVTINFPTANTCKGRIYIIKNVSGGNINSSTYRNESNTDTSTINNNTTLKVQSDGTRWVSISNILNNINNNWKVTGNSATNPTNNFIGTTDAQDLSLRTNNTEAVRILQSNQNVGINTTIPSERLDVNGKVRIRDISTVTTNNDILTTNTNGVVEKKKLIASESNNQISTGANGGVYLGPTVYTGAFIINTNGNVTINTLPFQPSQITFVAHANVESFNLDLDNNIGDNNRSIANSFGTMNGFARNDSGTITQQVIYIGGSGNSINDISRFASSSNCIGLRYSDQNGNDLGKITASMTSFNTNGFTINVNRTNNASSENLVVLYTAYK</sequence>
<evidence type="ECO:0000313" key="3">
    <source>
        <dbReference type="Proteomes" id="UP001056837"/>
    </source>
</evidence>
<feature type="chain" id="PRO_5041995269" evidence="1">
    <location>
        <begin position="27"/>
        <end position="756"/>
    </location>
</feature>
<keyword evidence="1" id="KW-0732">Signal</keyword>
<gene>
    <name evidence="2" type="ORF">HER15_04320</name>
</gene>
<protein>
    <submittedName>
        <fullName evidence="2">Uncharacterized protein</fullName>
    </submittedName>
</protein>
<reference evidence="2" key="1">
    <citation type="submission" date="2020-04" db="EMBL/GenBank/DDBJ databases">
        <title>Tenacibaculum mesophilum bac2.</title>
        <authorList>
            <person name="Li M."/>
        </authorList>
    </citation>
    <scope>NUCLEOTIDE SEQUENCE</scope>
    <source>
        <strain evidence="2">Bac2</strain>
    </source>
</reference>
<evidence type="ECO:0000313" key="2">
    <source>
        <dbReference type="EMBL" id="UTD14755.1"/>
    </source>
</evidence>
<evidence type="ECO:0000256" key="1">
    <source>
        <dbReference type="SAM" id="SignalP"/>
    </source>
</evidence>
<dbReference type="RefSeq" id="WP_047789623.1">
    <property type="nucleotide sequence ID" value="NZ_CP050861.1"/>
</dbReference>
<organism evidence="2 3">
    <name type="scientific">Tenacibaculum mesophilum</name>
    <dbReference type="NCBI Taxonomy" id="104268"/>
    <lineage>
        <taxon>Bacteria</taxon>
        <taxon>Pseudomonadati</taxon>
        <taxon>Bacteroidota</taxon>
        <taxon>Flavobacteriia</taxon>
        <taxon>Flavobacteriales</taxon>
        <taxon>Flavobacteriaceae</taxon>
        <taxon>Tenacibaculum</taxon>
    </lineage>
</organism>
<dbReference type="EMBL" id="CP050861">
    <property type="protein sequence ID" value="UTD14755.1"/>
    <property type="molecule type" value="Genomic_DNA"/>
</dbReference>